<name>Q33B94_ORYSJ</name>
<dbReference type="EMBL" id="DP000086">
    <property type="protein sequence ID" value="ABB46677.1"/>
    <property type="molecule type" value="Genomic_DNA"/>
</dbReference>
<evidence type="ECO:0000313" key="1">
    <source>
        <dbReference type="EMBL" id="ABB46677.1"/>
    </source>
</evidence>
<organism evidence="1">
    <name type="scientific">Oryza sativa subsp. japonica</name>
    <name type="common">Rice</name>
    <dbReference type="NCBI Taxonomy" id="39947"/>
    <lineage>
        <taxon>Eukaryota</taxon>
        <taxon>Viridiplantae</taxon>
        <taxon>Streptophyta</taxon>
        <taxon>Embryophyta</taxon>
        <taxon>Tracheophyta</taxon>
        <taxon>Spermatophyta</taxon>
        <taxon>Magnoliopsida</taxon>
        <taxon>Liliopsida</taxon>
        <taxon>Poales</taxon>
        <taxon>Poaceae</taxon>
        <taxon>BOP clade</taxon>
        <taxon>Oryzoideae</taxon>
        <taxon>Oryzeae</taxon>
        <taxon>Oryzinae</taxon>
        <taxon>Oryza</taxon>
        <taxon>Oryza sativa</taxon>
    </lineage>
</organism>
<reference evidence="1" key="2">
    <citation type="submission" date="2003-05" db="EMBL/GenBank/DDBJ databases">
        <authorList>
            <person name="Buell C.R."/>
            <person name="Wing R.A."/>
            <person name="McCombie W.R."/>
            <person name="Messing J."/>
            <person name="Yuan Q."/>
            <person name="Ouyang S."/>
        </authorList>
    </citation>
    <scope>NUCLEOTIDE SEQUENCE</scope>
</reference>
<proteinExistence type="predicted"/>
<gene>
    <name evidence="1" type="ordered locus">LOC_Os10g03940</name>
</gene>
<dbReference type="AlphaFoldDB" id="Q33B94"/>
<reference evidence="1" key="3">
    <citation type="submission" date="2006-07" db="EMBL/GenBank/DDBJ databases">
        <authorList>
            <person name="Buell R."/>
        </authorList>
    </citation>
    <scope>NUCLEOTIDE SEQUENCE</scope>
</reference>
<protein>
    <submittedName>
        <fullName evidence="1">Uncharacterized protein</fullName>
    </submittedName>
</protein>
<sequence>MGLLGILNLVKIHPNHITGFLYRIPTFQQQSNPLEIVVNLTGTTGGSDSGVDKEFTAANG</sequence>
<accession>Q33B94</accession>
<reference evidence="1" key="1">
    <citation type="journal article" date="2003" name="Science">
        <title>In-depth view of structure, activity, and evolution of rice chromosome 10.</title>
        <authorList>
            <consortium name="Rice Chromosome 10 Sequencing Consortium"/>
        </authorList>
    </citation>
    <scope>NUCLEOTIDE SEQUENCE [LARGE SCALE GENOMIC DNA]</scope>
</reference>